<proteinExistence type="predicted"/>
<evidence type="ECO:0000256" key="1">
    <source>
        <dbReference type="SAM" id="MobiDB-lite"/>
    </source>
</evidence>
<dbReference type="Proteomes" id="UP001203512">
    <property type="component" value="Unassembled WGS sequence"/>
</dbReference>
<dbReference type="EMBL" id="JALKHS010000006">
    <property type="protein sequence ID" value="MCK0530743.1"/>
    <property type="molecule type" value="Genomic_DNA"/>
</dbReference>
<gene>
    <name evidence="3" type="ORF">MU848_03990</name>
</gene>
<dbReference type="InterPro" id="IPR029063">
    <property type="entry name" value="SAM-dependent_MTases_sf"/>
</dbReference>
<keyword evidence="4" id="KW-1185">Reference proteome</keyword>
<feature type="region of interest" description="Disordered" evidence="1">
    <location>
        <begin position="1"/>
        <end position="25"/>
    </location>
</feature>
<keyword evidence="3" id="KW-0808">Transferase</keyword>
<dbReference type="GO" id="GO:0008168">
    <property type="term" value="F:methyltransferase activity"/>
    <property type="evidence" value="ECO:0007669"/>
    <property type="project" value="UniProtKB-KW"/>
</dbReference>
<evidence type="ECO:0000313" key="3">
    <source>
        <dbReference type="EMBL" id="MCK0530743.1"/>
    </source>
</evidence>
<evidence type="ECO:0000259" key="2">
    <source>
        <dbReference type="Pfam" id="PF08241"/>
    </source>
</evidence>
<accession>A0ABT0DUE9</accession>
<dbReference type="GO" id="GO:0032259">
    <property type="term" value="P:methylation"/>
    <property type="evidence" value="ECO:0007669"/>
    <property type="project" value="UniProtKB-KW"/>
</dbReference>
<sequence length="307" mass="34360">MKQEVQPLLRCPRTGQPLEPQGDGWLASRDGACRYPTIEGTPFLIDIERSVIDHYPPNSRTSSPVKRSAHQGLTAFAKRLVSPEKKSTRENIKKLVALLADRKRPKVLVIGGGTRGQGTEALYAAPDVEIIAFDIYLSDRVDFVADAHSIPLPDGSVDAVLVQAVLEHVLQPEQVVREIWRVLADDGIVYAETPFLQQVHEGPYDFTRFTDSGHRYLFRRFAMIDAGTSGGPGTQLLWSIDYFVRALFRSRTAGKIAKLAFFWLHYADRLIGDRDSLDTASGTYFLGRKSQESLGPRDIVRFYRGAQ</sequence>
<comment type="caution">
    <text evidence="3">The sequence shown here is derived from an EMBL/GenBank/DDBJ whole genome shotgun (WGS) entry which is preliminary data.</text>
</comment>
<keyword evidence="3" id="KW-0489">Methyltransferase</keyword>
<reference evidence="3 4" key="1">
    <citation type="submission" date="2022-04" db="EMBL/GenBank/DDBJ databases">
        <authorList>
            <person name="Huq M.A."/>
        </authorList>
    </citation>
    <scope>NUCLEOTIDE SEQUENCE [LARGE SCALE GENOMIC DNA]</scope>
    <source>
        <strain evidence="3 4">MAH-33</strain>
    </source>
</reference>
<evidence type="ECO:0000313" key="4">
    <source>
        <dbReference type="Proteomes" id="UP001203512"/>
    </source>
</evidence>
<dbReference type="SUPFAM" id="SSF53335">
    <property type="entry name" value="S-adenosyl-L-methionine-dependent methyltransferases"/>
    <property type="match status" value="1"/>
</dbReference>
<protein>
    <submittedName>
        <fullName evidence="3">Class I SAM-dependent methyltransferase</fullName>
    </submittedName>
</protein>
<name>A0ABT0DUE9_9SPHN</name>
<dbReference type="Pfam" id="PF08241">
    <property type="entry name" value="Methyltransf_11"/>
    <property type="match status" value="1"/>
</dbReference>
<dbReference type="CDD" id="cd02440">
    <property type="entry name" value="AdoMet_MTases"/>
    <property type="match status" value="1"/>
</dbReference>
<dbReference type="Gene3D" id="3.40.50.150">
    <property type="entry name" value="Vaccinia Virus protein VP39"/>
    <property type="match status" value="1"/>
</dbReference>
<organism evidence="3 4">
    <name type="scientific">Sphingobium agri</name>
    <dbReference type="NCBI Taxonomy" id="2933566"/>
    <lineage>
        <taxon>Bacteria</taxon>
        <taxon>Pseudomonadati</taxon>
        <taxon>Pseudomonadota</taxon>
        <taxon>Alphaproteobacteria</taxon>
        <taxon>Sphingomonadales</taxon>
        <taxon>Sphingomonadaceae</taxon>
        <taxon>Sphingobium</taxon>
    </lineage>
</organism>
<dbReference type="InterPro" id="IPR013216">
    <property type="entry name" value="Methyltransf_11"/>
</dbReference>
<feature type="domain" description="Methyltransferase type 11" evidence="2">
    <location>
        <begin position="143"/>
        <end position="190"/>
    </location>
</feature>
<dbReference type="RefSeq" id="WP_247230345.1">
    <property type="nucleotide sequence ID" value="NZ_JALKHS010000006.1"/>
</dbReference>